<proteinExistence type="predicted"/>
<evidence type="ECO:0000256" key="2">
    <source>
        <dbReference type="ARBA" id="ARBA00022801"/>
    </source>
</evidence>
<accession>A0AAQ3M2D0</accession>
<dbReference type="Gene3D" id="3.40.1090.10">
    <property type="entry name" value="Cytosolic phospholipase A2 catalytic domain"/>
    <property type="match status" value="1"/>
</dbReference>
<sequence>MDRKLPPSAWAIVAVVYSFWSSVVQLSWAIGVKLWTRFWAEPRRKVLLRELATADTFEQWKHAADQLDEILGYDNWRRTEVSVIYHHKLIESRKDRLAEAFIKDDIGALVSLIQSGLVRNFGNITDPKLFNRAYGGTKRLIVEYIDHVVLAVQKVAHWPVDSAYGMDRQTRQNVLHNTQQAYGQTCLLMQGGSIFGLCHLGVVKALKKQGLLPRVIAGNATGALMAALVAVHTDAELLDFLNGDAINLAAFAASSRRAADAAHNDAWQQLGLGWLKTMGRRLHRFTNYGFILNVHVLEQCVRDNIGDVTFEEAYRRSRRALNITVASPHGGPPFLLNYLTAPNVLIWSAAMASNASDPQLLPSCLKCKDVRGEISDWIIPVQSIQSARKSQSANREKESPLNRISHLFNVNHFIISQARPYVAPFLAPTLNHAMEPRTFASRIAAKIWHVVSMEWQLRALQIIMLVGLPPTIRRLVVDESVPGSHWTVVPQIDVADFSRLLRNPTKEEIDHWILRGERSVWPAIPALIIRCAIEIELDRGYRQVRKTKPFDPRPVDSRVGLEVTPASANDGRRRKEKGRANSIAGVQS</sequence>
<comment type="caution">
    <text evidence="5">Lacks conserved residue(s) required for the propagation of feature annotation.</text>
</comment>
<dbReference type="CDD" id="cd07229">
    <property type="entry name" value="Pat_TGL3_like"/>
    <property type="match status" value="1"/>
</dbReference>
<dbReference type="InterPro" id="IPR050301">
    <property type="entry name" value="NTE"/>
</dbReference>
<keyword evidence="2" id="KW-0378">Hydrolase</keyword>
<dbReference type="PANTHER" id="PTHR14226:SF44">
    <property type="entry name" value="TRIACYLGLYCEROL LIPASE 3"/>
    <property type="match status" value="1"/>
</dbReference>
<dbReference type="GO" id="GO:0006641">
    <property type="term" value="P:triglyceride metabolic process"/>
    <property type="evidence" value="ECO:0007669"/>
    <property type="project" value="UniProtKB-ARBA"/>
</dbReference>
<evidence type="ECO:0000256" key="3">
    <source>
        <dbReference type="ARBA" id="ARBA00022963"/>
    </source>
</evidence>
<feature type="transmembrane region" description="Helical" evidence="7">
    <location>
        <begin position="12"/>
        <end position="35"/>
    </location>
</feature>
<dbReference type="SUPFAM" id="SSF52151">
    <property type="entry name" value="FabD/lysophospholipase-like"/>
    <property type="match status" value="1"/>
</dbReference>
<dbReference type="Pfam" id="PF01734">
    <property type="entry name" value="Patatin"/>
    <property type="match status" value="1"/>
</dbReference>
<protein>
    <recommendedName>
        <fullName evidence="8">PNPLA domain-containing protein</fullName>
    </recommendedName>
</protein>
<keyword evidence="7" id="KW-1133">Transmembrane helix</keyword>
<comment type="function">
    <text evidence="1">Probable lipid hydrolase.</text>
</comment>
<evidence type="ECO:0000259" key="8">
    <source>
        <dbReference type="PROSITE" id="PS51635"/>
    </source>
</evidence>
<feature type="region of interest" description="Disordered" evidence="6">
    <location>
        <begin position="548"/>
        <end position="588"/>
    </location>
</feature>
<dbReference type="PROSITE" id="PS51635">
    <property type="entry name" value="PNPLA"/>
    <property type="match status" value="1"/>
</dbReference>
<evidence type="ECO:0000313" key="9">
    <source>
        <dbReference type="EMBL" id="WPG99721.1"/>
    </source>
</evidence>
<keyword evidence="4" id="KW-0443">Lipid metabolism</keyword>
<evidence type="ECO:0000256" key="1">
    <source>
        <dbReference type="ARBA" id="ARBA00002682"/>
    </source>
</evidence>
<evidence type="ECO:0000256" key="6">
    <source>
        <dbReference type="SAM" id="MobiDB-lite"/>
    </source>
</evidence>
<evidence type="ECO:0000256" key="5">
    <source>
        <dbReference type="PROSITE-ProRule" id="PRU01161"/>
    </source>
</evidence>
<dbReference type="InterPro" id="IPR021771">
    <property type="entry name" value="Triacylglycerol_lipase_N"/>
</dbReference>
<dbReference type="AlphaFoldDB" id="A0AAQ3M2D0"/>
<dbReference type="GO" id="GO:0016042">
    <property type="term" value="P:lipid catabolic process"/>
    <property type="evidence" value="ECO:0007669"/>
    <property type="project" value="UniProtKB-KW"/>
</dbReference>
<keyword evidence="7" id="KW-0812">Transmembrane</keyword>
<evidence type="ECO:0000256" key="7">
    <source>
        <dbReference type="SAM" id="Phobius"/>
    </source>
</evidence>
<evidence type="ECO:0000313" key="10">
    <source>
        <dbReference type="Proteomes" id="UP001303373"/>
    </source>
</evidence>
<dbReference type="InterPro" id="IPR002641">
    <property type="entry name" value="PNPLA_dom"/>
</dbReference>
<organism evidence="9 10">
    <name type="scientific">Acrodontium crateriforme</name>
    <dbReference type="NCBI Taxonomy" id="150365"/>
    <lineage>
        <taxon>Eukaryota</taxon>
        <taxon>Fungi</taxon>
        <taxon>Dikarya</taxon>
        <taxon>Ascomycota</taxon>
        <taxon>Pezizomycotina</taxon>
        <taxon>Dothideomycetes</taxon>
        <taxon>Dothideomycetidae</taxon>
        <taxon>Mycosphaerellales</taxon>
        <taxon>Teratosphaeriaceae</taxon>
        <taxon>Acrodontium</taxon>
    </lineage>
</organism>
<evidence type="ECO:0000256" key="4">
    <source>
        <dbReference type="ARBA" id="ARBA00023098"/>
    </source>
</evidence>
<keyword evidence="10" id="KW-1185">Reference proteome</keyword>
<reference evidence="9 10" key="1">
    <citation type="submission" date="2023-11" db="EMBL/GenBank/DDBJ databases">
        <title>An acidophilic fungus is an integral part of prey digestion in a carnivorous sundew plant.</title>
        <authorList>
            <person name="Tsai I.J."/>
        </authorList>
    </citation>
    <scope>NUCLEOTIDE SEQUENCE [LARGE SCALE GENOMIC DNA]</scope>
    <source>
        <strain evidence="9">169a</strain>
    </source>
</reference>
<dbReference type="InterPro" id="IPR016035">
    <property type="entry name" value="Acyl_Trfase/lysoPLipase"/>
</dbReference>
<dbReference type="PANTHER" id="PTHR14226">
    <property type="entry name" value="NEUROPATHY TARGET ESTERASE/SWISS CHEESE D.MELANOGASTER"/>
    <property type="match status" value="1"/>
</dbReference>
<keyword evidence="7" id="KW-0472">Membrane</keyword>
<feature type="domain" description="PNPLA" evidence="8">
    <location>
        <begin position="187"/>
        <end position="385"/>
    </location>
</feature>
<dbReference type="Proteomes" id="UP001303373">
    <property type="component" value="Chromosome 3"/>
</dbReference>
<dbReference type="EMBL" id="CP138582">
    <property type="protein sequence ID" value="WPG99721.1"/>
    <property type="molecule type" value="Genomic_DNA"/>
</dbReference>
<name>A0AAQ3M2D0_9PEZI</name>
<dbReference type="Pfam" id="PF11815">
    <property type="entry name" value="DUF3336"/>
    <property type="match status" value="1"/>
</dbReference>
<dbReference type="GO" id="GO:0004806">
    <property type="term" value="F:triacylglycerol lipase activity"/>
    <property type="evidence" value="ECO:0007669"/>
    <property type="project" value="InterPro"/>
</dbReference>
<keyword evidence="3" id="KW-0442">Lipid degradation</keyword>
<gene>
    <name evidence="9" type="ORF">R9X50_00254000</name>
</gene>